<keyword evidence="2" id="KW-0238">DNA-binding</keyword>
<dbReference type="FunFam" id="4.10.280.10:FF:000015">
    <property type="entry name" value="T-cell acute lymphocytic leukemia 1"/>
    <property type="match status" value="1"/>
</dbReference>
<dbReference type="EMBL" id="JANPWB010000007">
    <property type="protein sequence ID" value="KAJ1172347.1"/>
    <property type="molecule type" value="Genomic_DNA"/>
</dbReference>
<dbReference type="InterPro" id="IPR040238">
    <property type="entry name" value="TAL-like"/>
</dbReference>
<sequence>MCRRARMRDSRTSRFCIAAFMCPAEDKASAAEMMEKAAVPARSPGERQSPAKTTLPPISPSLANKSDCAASTSPASSKSAGASPRCSADEPVSTATVGPHHGHGLPPNVPVISLGYSRPPRGVPGRELTALHPILPLVQLSSRGGAPPPAIGLPSALLPPAYHQHHPFLNSAYMGTSGTFAVFPSRFKRRPGFYNPEIAEVRQPQKVARRVFTNSRERWRQQNVNGAFADLRKLIPTHPPDKKLSKNEILRLAMKYIDFLVNLLNDQALEELAEPTCQLMRSSGLAPDPLRNGHDDTIPLGVQMEDHDHEQSKAEGNIVLVVAGCPSPLSDSEADRGSPVSNGAPRELVTSDRHDANGKTLRVGAIGVQR</sequence>
<dbReference type="PANTHER" id="PTHR13864:SF15">
    <property type="entry name" value="T-CELL ACUTE LYMPHOCYTIC LEUKEMIA PROTEIN 1 HOMOLOG-RELATED"/>
    <property type="match status" value="1"/>
</dbReference>
<protein>
    <recommendedName>
        <fullName evidence="5">BHLH domain-containing protein</fullName>
    </recommendedName>
</protein>
<dbReference type="AlphaFoldDB" id="A0AAV7T7C2"/>
<evidence type="ECO:0000256" key="3">
    <source>
        <dbReference type="ARBA" id="ARBA00023163"/>
    </source>
</evidence>
<name>A0AAV7T7C2_PLEWA</name>
<feature type="region of interest" description="Disordered" evidence="4">
    <location>
        <begin position="33"/>
        <end position="106"/>
    </location>
</feature>
<keyword evidence="1" id="KW-0805">Transcription regulation</keyword>
<dbReference type="InterPro" id="IPR036638">
    <property type="entry name" value="HLH_DNA-bd_sf"/>
</dbReference>
<dbReference type="PANTHER" id="PTHR13864">
    <property type="entry name" value="T-CELL ACUTE LYMPHOCYTIC LEUKEMIA/STEM CELL LEUKEMIA-RELATED"/>
    <property type="match status" value="1"/>
</dbReference>
<dbReference type="SUPFAM" id="SSF47459">
    <property type="entry name" value="HLH, helix-loop-helix DNA-binding domain"/>
    <property type="match status" value="1"/>
</dbReference>
<feature type="domain" description="BHLH" evidence="5">
    <location>
        <begin position="208"/>
        <end position="260"/>
    </location>
</feature>
<dbReference type="GO" id="GO:0000981">
    <property type="term" value="F:DNA-binding transcription factor activity, RNA polymerase II-specific"/>
    <property type="evidence" value="ECO:0007669"/>
    <property type="project" value="InterPro"/>
</dbReference>
<reference evidence="6" key="1">
    <citation type="journal article" date="2022" name="bioRxiv">
        <title>Sequencing and chromosome-scale assembly of the giantPleurodeles waltlgenome.</title>
        <authorList>
            <person name="Brown T."/>
            <person name="Elewa A."/>
            <person name="Iarovenko S."/>
            <person name="Subramanian E."/>
            <person name="Araus A.J."/>
            <person name="Petzold A."/>
            <person name="Susuki M."/>
            <person name="Suzuki K.-i.T."/>
            <person name="Hayashi T."/>
            <person name="Toyoda A."/>
            <person name="Oliveira C."/>
            <person name="Osipova E."/>
            <person name="Leigh N.D."/>
            <person name="Simon A."/>
            <person name="Yun M.H."/>
        </authorList>
    </citation>
    <scope>NUCLEOTIDE SEQUENCE</scope>
    <source>
        <strain evidence="6">20211129_DDA</strain>
        <tissue evidence="6">Liver</tissue>
    </source>
</reference>
<accession>A0AAV7T7C2</accession>
<dbReference type="Proteomes" id="UP001066276">
    <property type="component" value="Chromosome 4_1"/>
</dbReference>
<evidence type="ECO:0000256" key="1">
    <source>
        <dbReference type="ARBA" id="ARBA00023015"/>
    </source>
</evidence>
<dbReference type="GO" id="GO:0046983">
    <property type="term" value="F:protein dimerization activity"/>
    <property type="evidence" value="ECO:0007669"/>
    <property type="project" value="InterPro"/>
</dbReference>
<dbReference type="GO" id="GO:0000978">
    <property type="term" value="F:RNA polymerase II cis-regulatory region sequence-specific DNA binding"/>
    <property type="evidence" value="ECO:0007669"/>
    <property type="project" value="TreeGrafter"/>
</dbReference>
<dbReference type="InterPro" id="IPR011598">
    <property type="entry name" value="bHLH_dom"/>
</dbReference>
<evidence type="ECO:0000256" key="4">
    <source>
        <dbReference type="SAM" id="MobiDB-lite"/>
    </source>
</evidence>
<evidence type="ECO:0000256" key="2">
    <source>
        <dbReference type="ARBA" id="ARBA00023125"/>
    </source>
</evidence>
<dbReference type="Gene3D" id="4.10.280.10">
    <property type="entry name" value="Helix-loop-helix DNA-binding domain"/>
    <property type="match status" value="1"/>
</dbReference>
<dbReference type="Pfam" id="PF00010">
    <property type="entry name" value="HLH"/>
    <property type="match status" value="1"/>
</dbReference>
<gene>
    <name evidence="6" type="ORF">NDU88_004194</name>
</gene>
<comment type="caution">
    <text evidence="6">The sequence shown here is derived from an EMBL/GenBank/DDBJ whole genome shotgun (WGS) entry which is preliminary data.</text>
</comment>
<proteinExistence type="predicted"/>
<dbReference type="CDD" id="cd19705">
    <property type="entry name" value="bHLH_TS_LYL1"/>
    <property type="match status" value="1"/>
</dbReference>
<organism evidence="6 7">
    <name type="scientific">Pleurodeles waltl</name>
    <name type="common">Iberian ribbed newt</name>
    <dbReference type="NCBI Taxonomy" id="8319"/>
    <lineage>
        <taxon>Eukaryota</taxon>
        <taxon>Metazoa</taxon>
        <taxon>Chordata</taxon>
        <taxon>Craniata</taxon>
        <taxon>Vertebrata</taxon>
        <taxon>Euteleostomi</taxon>
        <taxon>Amphibia</taxon>
        <taxon>Batrachia</taxon>
        <taxon>Caudata</taxon>
        <taxon>Salamandroidea</taxon>
        <taxon>Salamandridae</taxon>
        <taxon>Pleurodelinae</taxon>
        <taxon>Pleurodeles</taxon>
    </lineage>
</organism>
<keyword evidence="7" id="KW-1185">Reference proteome</keyword>
<keyword evidence="3" id="KW-0804">Transcription</keyword>
<evidence type="ECO:0000313" key="7">
    <source>
        <dbReference type="Proteomes" id="UP001066276"/>
    </source>
</evidence>
<evidence type="ECO:0000259" key="5">
    <source>
        <dbReference type="PROSITE" id="PS50888"/>
    </source>
</evidence>
<feature type="region of interest" description="Disordered" evidence="4">
    <location>
        <begin position="329"/>
        <end position="359"/>
    </location>
</feature>
<dbReference type="PROSITE" id="PS50888">
    <property type="entry name" value="BHLH"/>
    <property type="match status" value="1"/>
</dbReference>
<dbReference type="SMART" id="SM00353">
    <property type="entry name" value="HLH"/>
    <property type="match status" value="1"/>
</dbReference>
<evidence type="ECO:0000313" key="6">
    <source>
        <dbReference type="EMBL" id="KAJ1172347.1"/>
    </source>
</evidence>
<feature type="compositionally biased region" description="Low complexity" evidence="4">
    <location>
        <begin position="69"/>
        <end position="83"/>
    </location>
</feature>